<keyword evidence="2 4" id="KW-0732">Signal</keyword>
<dbReference type="STRING" id="1156395.DBT_2090"/>
<keyword evidence="3" id="KW-0574">Periplasm</keyword>
<evidence type="ECO:0000256" key="1">
    <source>
        <dbReference type="ARBA" id="ARBA00022448"/>
    </source>
</evidence>
<dbReference type="RefSeq" id="WP_067619926.1">
    <property type="nucleotide sequence ID" value="NZ_MAGO01000011.1"/>
</dbReference>
<accession>A0A1B9F3N7</accession>
<dbReference type="GO" id="GO:0015920">
    <property type="term" value="P:lipopolysaccharide transport"/>
    <property type="evidence" value="ECO:0007669"/>
    <property type="project" value="InterPro"/>
</dbReference>
<keyword evidence="1" id="KW-0813">Transport</keyword>
<dbReference type="GO" id="GO:0001530">
    <property type="term" value="F:lipopolysaccharide binding"/>
    <property type="evidence" value="ECO:0007669"/>
    <property type="project" value="InterPro"/>
</dbReference>
<dbReference type="OrthoDB" id="9782597at2"/>
<evidence type="ECO:0000256" key="2">
    <source>
        <dbReference type="ARBA" id="ARBA00022729"/>
    </source>
</evidence>
<dbReference type="InterPro" id="IPR005653">
    <property type="entry name" value="OstA-like_N"/>
</dbReference>
<dbReference type="Pfam" id="PF03968">
    <property type="entry name" value="LptD_N"/>
    <property type="match status" value="1"/>
</dbReference>
<dbReference type="EMBL" id="MAGO01000011">
    <property type="protein sequence ID" value="OCC14548.1"/>
    <property type="molecule type" value="Genomic_DNA"/>
</dbReference>
<feature type="chain" id="PRO_5008626206" evidence="4">
    <location>
        <begin position="24"/>
        <end position="167"/>
    </location>
</feature>
<dbReference type="NCBIfam" id="TIGR03002">
    <property type="entry name" value="outer_YhbN_LptA"/>
    <property type="match status" value="1"/>
</dbReference>
<dbReference type="AlphaFoldDB" id="A0A1B9F3N7"/>
<evidence type="ECO:0000256" key="4">
    <source>
        <dbReference type="SAM" id="SignalP"/>
    </source>
</evidence>
<feature type="signal peptide" evidence="4">
    <location>
        <begin position="1"/>
        <end position="23"/>
    </location>
</feature>
<dbReference type="GO" id="GO:0017089">
    <property type="term" value="F:glycolipid transfer activity"/>
    <property type="evidence" value="ECO:0007669"/>
    <property type="project" value="TreeGrafter"/>
</dbReference>
<dbReference type="Proteomes" id="UP000093080">
    <property type="component" value="Unassembled WGS sequence"/>
</dbReference>
<sequence>MPRYLFFTNLLLLFFFLASHCLAAPTKKTDESIHITSNQMEAMDKEGKVVFKGNVVAKKGGLTIYSDVLTVYYQSKKGTKGKDRRALKRLIAKGNVRIIQGNKTAKGKIAIYDKDTEVIQLSGNAQVWQGKNTVKGNKITFYINEDKSIVESAPGKKVEAVVFSGEQ</sequence>
<feature type="domain" description="Organic solvent tolerance-like N-terminal" evidence="5">
    <location>
        <begin position="34"/>
        <end position="146"/>
    </location>
</feature>
<dbReference type="Gene3D" id="2.60.450.10">
    <property type="entry name" value="Lipopolysaccharide (LPS) transport protein A like domain"/>
    <property type="match status" value="1"/>
</dbReference>
<evidence type="ECO:0000313" key="7">
    <source>
        <dbReference type="Proteomes" id="UP000093080"/>
    </source>
</evidence>
<dbReference type="PANTHER" id="PTHR36504">
    <property type="entry name" value="LIPOPOLYSACCHARIDE EXPORT SYSTEM PROTEIN LPTA"/>
    <property type="match status" value="1"/>
</dbReference>
<evidence type="ECO:0000259" key="5">
    <source>
        <dbReference type="Pfam" id="PF03968"/>
    </source>
</evidence>
<evidence type="ECO:0000256" key="3">
    <source>
        <dbReference type="ARBA" id="ARBA00022764"/>
    </source>
</evidence>
<proteinExistence type="predicted"/>
<comment type="caution">
    <text evidence="6">The sequence shown here is derived from an EMBL/GenBank/DDBJ whole genome shotgun (WGS) entry which is preliminary data.</text>
</comment>
<dbReference type="GO" id="GO:0009279">
    <property type="term" value="C:cell outer membrane"/>
    <property type="evidence" value="ECO:0007669"/>
    <property type="project" value="TreeGrafter"/>
</dbReference>
<name>A0A1B9F3N7_9BACT</name>
<dbReference type="InterPro" id="IPR014340">
    <property type="entry name" value="LptA"/>
</dbReference>
<organism evidence="6 7">
    <name type="scientific">Dissulfuribacter thermophilus</name>
    <dbReference type="NCBI Taxonomy" id="1156395"/>
    <lineage>
        <taxon>Bacteria</taxon>
        <taxon>Pseudomonadati</taxon>
        <taxon>Thermodesulfobacteriota</taxon>
        <taxon>Dissulfuribacteria</taxon>
        <taxon>Dissulfuribacterales</taxon>
        <taxon>Dissulfuribacteraceae</taxon>
        <taxon>Dissulfuribacter</taxon>
    </lineage>
</organism>
<keyword evidence="7" id="KW-1185">Reference proteome</keyword>
<protein>
    <submittedName>
        <fullName evidence="6">OstA family protein</fullName>
    </submittedName>
</protein>
<gene>
    <name evidence="6" type="ORF">DBT_2090</name>
</gene>
<evidence type="ECO:0000313" key="6">
    <source>
        <dbReference type="EMBL" id="OCC14548.1"/>
    </source>
</evidence>
<dbReference type="GO" id="GO:0030288">
    <property type="term" value="C:outer membrane-bounded periplasmic space"/>
    <property type="evidence" value="ECO:0007669"/>
    <property type="project" value="TreeGrafter"/>
</dbReference>
<dbReference type="PANTHER" id="PTHR36504:SF1">
    <property type="entry name" value="LIPOPOLYSACCHARIDE EXPORT SYSTEM PROTEIN LPTA"/>
    <property type="match status" value="1"/>
</dbReference>
<dbReference type="InterPro" id="IPR052037">
    <property type="entry name" value="LPS_export_LptA"/>
</dbReference>
<reference evidence="6 7" key="1">
    <citation type="submission" date="2016-06" db="EMBL/GenBank/DDBJ databases">
        <title>Respiratory ammonification of nitrate coupled to the oxidation of elemental sulfur in deep-sea autotrophic thermophilic bacteria.</title>
        <authorList>
            <person name="Slobodkina G.B."/>
            <person name="Mardanov A.V."/>
            <person name="Ravin N.V."/>
            <person name="Frolova A.A."/>
            <person name="Viryasiv M.B."/>
            <person name="Chernyh N.A."/>
            <person name="Bonch-Osmolovskaya E.A."/>
            <person name="Slobodkin A.I."/>
        </authorList>
    </citation>
    <scope>NUCLEOTIDE SEQUENCE [LARGE SCALE GENOMIC DNA]</scope>
    <source>
        <strain evidence="6 7">S69</strain>
    </source>
</reference>